<dbReference type="PROSITE" id="PS00137">
    <property type="entry name" value="SUBTILASE_HIS"/>
    <property type="match status" value="1"/>
</dbReference>
<keyword evidence="7 8" id="KW-0720">Serine protease</keyword>
<feature type="signal peptide" evidence="11">
    <location>
        <begin position="1"/>
        <end position="30"/>
    </location>
</feature>
<dbReference type="Gene3D" id="3.40.50.200">
    <property type="entry name" value="Peptidase S8/S53 domain"/>
    <property type="match status" value="1"/>
</dbReference>
<comment type="caution">
    <text evidence="15">The sequence shown here is derived from an EMBL/GenBank/DDBJ whole genome shotgun (WGS) entry which is preliminary data.</text>
</comment>
<dbReference type="InterPro" id="IPR023827">
    <property type="entry name" value="Peptidase_S8_Asp-AS"/>
</dbReference>
<evidence type="ECO:0000256" key="2">
    <source>
        <dbReference type="ARBA" id="ARBA00022512"/>
    </source>
</evidence>
<dbReference type="CDD" id="cd14254">
    <property type="entry name" value="Dockerin_II"/>
    <property type="match status" value="1"/>
</dbReference>
<dbReference type="CDD" id="cd07474">
    <property type="entry name" value="Peptidases_S8_subtilisin_Vpr-like"/>
    <property type="match status" value="1"/>
</dbReference>
<keyword evidence="5 11" id="KW-0732">Signal</keyword>
<feature type="active site" description="Charge relay system" evidence="8">
    <location>
        <position position="607"/>
    </location>
</feature>
<proteinExistence type="inferred from homology"/>
<dbReference type="InterPro" id="IPR010259">
    <property type="entry name" value="S8pro/Inhibitor_I9"/>
</dbReference>
<evidence type="ECO:0000256" key="6">
    <source>
        <dbReference type="ARBA" id="ARBA00022801"/>
    </source>
</evidence>
<dbReference type="InterPro" id="IPR000209">
    <property type="entry name" value="Peptidase_S8/S53_dom"/>
</dbReference>
<feature type="domain" description="Peptidase S8/S53" evidence="12">
    <location>
        <begin position="226"/>
        <end position="655"/>
    </location>
</feature>
<dbReference type="PROSITE" id="PS00136">
    <property type="entry name" value="SUBTILASE_ASP"/>
    <property type="match status" value="1"/>
</dbReference>
<evidence type="ECO:0000256" key="3">
    <source>
        <dbReference type="ARBA" id="ARBA00022525"/>
    </source>
</evidence>
<accession>A0ABW7BQK1</accession>
<keyword evidence="16" id="KW-1185">Reference proteome</keyword>
<feature type="active site" description="Charge relay system" evidence="8">
    <location>
        <position position="288"/>
    </location>
</feature>
<sequence length="1373" mass="140853">MTNPPGRRRLATAVAAVLLASLATTGPATAADAADSGGEPPAAAPATSARSLLASLGRQETEALHRMAALDLNGPHITDEAVLRSDEPVDVIVRLSTPPARTARLLAAGQGRELSEADAHGAVTKAHADFRTTLDRLFPATGAKAGARTEARVRRTYTRSFTGVSLSVPGDRIADLLEQDGVTAVWQDTAVRALSDPETGPAGAADIGGQDHDDGLARLHAEGVTGKGVKVGVIDTGIDHRHPDLKDAYAGGYDFVDDDTDPMETTYADWKASGQAETDRGSTYYTAHGTHVAGIVAGRGDTSTERAAHGVAPGASVHAYRVLGPYGTGRTSDIIAAMDRAAEDGMDVVNMSLGAAINDPLSPQAVAADNLVLAGVTTVIAAGNSGPSEGTLGTPGAAALPITVGAHAAPLTLPAYTLAAGPVRVGGRLLAQSFGDALDALTRGDGLGVTDVGTGTAAGYTGKDVTGRAVLVTRGGTSLDDKVRRARSMGAAAVLLVNDKADEGHIPAYLGEKPSYVPAFSLTAADGAALAAAAVQGEVSFTAAGTFRLGDGSLAEFSSRGPVYGTSAIKPEVTAPGVSVLSSVPADAVDPAGGDHTTAYARMSGTSMAAPYVAGAAALLLQHDPGMGPDDVKTALMNTAVPLPGNPSVFEAGAGAVDPYAAVHARTTLQVPARTASTGLDGTPTEIEHRTGALDLGVLPPGRATTRAARMELVNTAGAPGTYRVSAAFTRGSGASQDARAAGVTLTTDDRVTVGARGKVPVRTTLHVPAGAPVGHYEGFLVLTPLTAGASGTLRVPFGLRVAPSGFEEVVMTKPVMSTGRATAEGAVGGGAATFDLRMAGELRSIDVFLTDERGVDIGYVGGVNTTGLTEGVLYGPATVGAWYYPLTGDEGTPVDPRGRWMEDGAHQLRIVGTDAFGGTDSELRRVYVDNAAPRYEDSYGAWDPAHPQVVERAPTASSFELNGTLRDGEADAIRSSGLDIGQDDNVLYYSLYSPNAPTGHVAATEDGTVRGSVAIQPVVPVALVKLWPADAAGNIGATRVLNVVKEGTPYVVGDASAATARAGDRVTYTLTAHELRRLRTFTSQIRYDDRNIRLVGVEPTPELAAHAPSVVRRSDVSAGASSYSTVTVDVGDAEGITDDSMPLLKVTYEVTGGWQTASAGLATGTTTVVDTEGVRTMLNIQFYGAVRMLAPTSSFGARPAVQGLLTEAGAYDAARDHSADDIAAALTAPDGTVTALTADRTGRMSVSGLAPSDGTHRFDVRVPGHFGWSEEIDLALRGPWGLAGTGASSRAALLAGDVNGDDVIDVRDAAAVHAARGTGLRAADIDHDGVVDAADMAWVVTNYLRQNSMSERYTDPVKRLRGRTLEDYVALM</sequence>
<evidence type="ECO:0000259" key="12">
    <source>
        <dbReference type="Pfam" id="PF00082"/>
    </source>
</evidence>
<evidence type="ECO:0000256" key="4">
    <source>
        <dbReference type="ARBA" id="ARBA00022670"/>
    </source>
</evidence>
<feature type="region of interest" description="Disordered" evidence="10">
    <location>
        <begin position="29"/>
        <end position="49"/>
    </location>
</feature>
<dbReference type="InterPro" id="IPR022398">
    <property type="entry name" value="Peptidase_S8_His-AS"/>
</dbReference>
<dbReference type="Gene3D" id="3.50.30.30">
    <property type="match status" value="1"/>
</dbReference>
<dbReference type="InterPro" id="IPR046450">
    <property type="entry name" value="PA_dom_sf"/>
</dbReference>
<organism evidence="15 16">
    <name type="scientific">Streptomyces omiyaensis</name>
    <dbReference type="NCBI Taxonomy" id="68247"/>
    <lineage>
        <taxon>Bacteria</taxon>
        <taxon>Bacillati</taxon>
        <taxon>Actinomycetota</taxon>
        <taxon>Actinomycetes</taxon>
        <taxon>Kitasatosporales</taxon>
        <taxon>Streptomycetaceae</taxon>
        <taxon>Streptomyces</taxon>
    </lineage>
</organism>
<dbReference type="InterPro" id="IPR034213">
    <property type="entry name" value="S8_Vpr-like"/>
</dbReference>
<dbReference type="PROSITE" id="PS51892">
    <property type="entry name" value="SUBTILASE"/>
    <property type="match status" value="1"/>
</dbReference>
<name>A0ABW7BQK1_9ACTN</name>
<dbReference type="InterPro" id="IPR006311">
    <property type="entry name" value="TAT_signal"/>
</dbReference>
<feature type="domain" description="Inhibitor I9" evidence="14">
    <location>
        <begin position="117"/>
        <end position="192"/>
    </location>
</feature>
<dbReference type="EMBL" id="JBICZW010000006">
    <property type="protein sequence ID" value="MFG3189791.1"/>
    <property type="molecule type" value="Genomic_DNA"/>
</dbReference>
<dbReference type="Pfam" id="PF00082">
    <property type="entry name" value="Peptidase_S8"/>
    <property type="match status" value="1"/>
</dbReference>
<evidence type="ECO:0000256" key="5">
    <source>
        <dbReference type="ARBA" id="ARBA00022729"/>
    </source>
</evidence>
<keyword evidence="2" id="KW-0134">Cell wall</keyword>
<comment type="similarity">
    <text evidence="1 8 9">Belongs to the peptidase S8 family.</text>
</comment>
<gene>
    <name evidence="15" type="ORF">ACGFYS_12675</name>
</gene>
<dbReference type="InterPro" id="IPR036439">
    <property type="entry name" value="Dockerin_dom_sf"/>
</dbReference>
<dbReference type="InterPro" id="IPR015500">
    <property type="entry name" value="Peptidase_S8_subtilisin-rel"/>
</dbReference>
<dbReference type="Pfam" id="PF05922">
    <property type="entry name" value="Inhibitor_I9"/>
    <property type="match status" value="1"/>
</dbReference>
<dbReference type="Proteomes" id="UP001604282">
    <property type="component" value="Unassembled WGS sequence"/>
</dbReference>
<dbReference type="Gene3D" id="1.10.1330.10">
    <property type="entry name" value="Dockerin domain"/>
    <property type="match status" value="1"/>
</dbReference>
<keyword evidence="4 8" id="KW-0645">Protease</keyword>
<keyword evidence="6 8" id="KW-0378">Hydrolase</keyword>
<dbReference type="PANTHER" id="PTHR43806">
    <property type="entry name" value="PEPTIDASE S8"/>
    <property type="match status" value="1"/>
</dbReference>
<evidence type="ECO:0000256" key="9">
    <source>
        <dbReference type="RuleBase" id="RU003355"/>
    </source>
</evidence>
<evidence type="ECO:0000256" key="8">
    <source>
        <dbReference type="PROSITE-ProRule" id="PRU01240"/>
    </source>
</evidence>
<dbReference type="SUPFAM" id="SSF52025">
    <property type="entry name" value="PA domain"/>
    <property type="match status" value="1"/>
</dbReference>
<dbReference type="PROSITE" id="PS00018">
    <property type="entry name" value="EF_HAND_1"/>
    <property type="match status" value="1"/>
</dbReference>
<dbReference type="PANTHER" id="PTHR43806:SF65">
    <property type="entry name" value="SERINE PROTEASE APRX"/>
    <property type="match status" value="1"/>
</dbReference>
<feature type="chain" id="PRO_5046559514" evidence="11">
    <location>
        <begin position="31"/>
        <end position="1373"/>
    </location>
</feature>
<dbReference type="InterPro" id="IPR023828">
    <property type="entry name" value="Peptidase_S8_Ser-AS"/>
</dbReference>
<dbReference type="InterPro" id="IPR050131">
    <property type="entry name" value="Peptidase_S8_subtilisin-like"/>
</dbReference>
<reference evidence="15 16" key="1">
    <citation type="submission" date="2024-10" db="EMBL/GenBank/DDBJ databases">
        <title>The Natural Products Discovery Center: Release of the First 8490 Sequenced Strains for Exploring Actinobacteria Biosynthetic Diversity.</title>
        <authorList>
            <person name="Kalkreuter E."/>
            <person name="Kautsar S.A."/>
            <person name="Yang D."/>
            <person name="Bader C.D."/>
            <person name="Teijaro C.N."/>
            <person name="Fluegel L."/>
            <person name="Davis C.M."/>
            <person name="Simpson J.R."/>
            <person name="Lauterbach L."/>
            <person name="Steele A.D."/>
            <person name="Gui C."/>
            <person name="Meng S."/>
            <person name="Li G."/>
            <person name="Viehrig K."/>
            <person name="Ye F."/>
            <person name="Su P."/>
            <person name="Kiefer A.F."/>
            <person name="Nichols A."/>
            <person name="Cepeda A.J."/>
            <person name="Yan W."/>
            <person name="Fan B."/>
            <person name="Jiang Y."/>
            <person name="Adhikari A."/>
            <person name="Zheng C.-J."/>
            <person name="Schuster L."/>
            <person name="Cowan T.M."/>
            <person name="Smanski M.J."/>
            <person name="Chevrette M.G."/>
            <person name="De Carvalho L.P.S."/>
            <person name="Shen B."/>
        </authorList>
    </citation>
    <scope>NUCLEOTIDE SEQUENCE [LARGE SCALE GENOMIC DNA]</scope>
    <source>
        <strain evidence="15 16">NPDC048229</strain>
    </source>
</reference>
<evidence type="ECO:0000256" key="11">
    <source>
        <dbReference type="SAM" id="SignalP"/>
    </source>
</evidence>
<dbReference type="PROSITE" id="PS00138">
    <property type="entry name" value="SUBTILASE_SER"/>
    <property type="match status" value="1"/>
</dbReference>
<dbReference type="InterPro" id="IPR036852">
    <property type="entry name" value="Peptidase_S8/S53_dom_sf"/>
</dbReference>
<dbReference type="InterPro" id="IPR002105">
    <property type="entry name" value="Dockerin_1_rpt"/>
</dbReference>
<dbReference type="PRINTS" id="PR00723">
    <property type="entry name" value="SUBTILISIN"/>
</dbReference>
<evidence type="ECO:0000256" key="1">
    <source>
        <dbReference type="ARBA" id="ARBA00011073"/>
    </source>
</evidence>
<dbReference type="Pfam" id="PF02225">
    <property type="entry name" value="PA"/>
    <property type="match status" value="1"/>
</dbReference>
<dbReference type="InterPro" id="IPR018247">
    <property type="entry name" value="EF_Hand_1_Ca_BS"/>
</dbReference>
<evidence type="ECO:0000259" key="13">
    <source>
        <dbReference type="Pfam" id="PF02225"/>
    </source>
</evidence>
<feature type="domain" description="PA" evidence="13">
    <location>
        <begin position="456"/>
        <end position="530"/>
    </location>
</feature>
<evidence type="ECO:0000313" key="15">
    <source>
        <dbReference type="EMBL" id="MFG3189791.1"/>
    </source>
</evidence>
<evidence type="ECO:0000256" key="10">
    <source>
        <dbReference type="SAM" id="MobiDB-lite"/>
    </source>
</evidence>
<dbReference type="SUPFAM" id="SSF63446">
    <property type="entry name" value="Type I dockerin domain"/>
    <property type="match status" value="1"/>
</dbReference>
<evidence type="ECO:0000256" key="7">
    <source>
        <dbReference type="ARBA" id="ARBA00022825"/>
    </source>
</evidence>
<dbReference type="RefSeq" id="WP_392881545.1">
    <property type="nucleotide sequence ID" value="NZ_JBICZW010000006.1"/>
</dbReference>
<feature type="active site" description="Charge relay system" evidence="8">
    <location>
        <position position="235"/>
    </location>
</feature>
<protein>
    <submittedName>
        <fullName evidence="15">S8 family serine peptidase</fullName>
    </submittedName>
</protein>
<dbReference type="InterPro" id="IPR003137">
    <property type="entry name" value="PA_domain"/>
</dbReference>
<keyword evidence="3" id="KW-0964">Secreted</keyword>
<dbReference type="Pfam" id="PF00404">
    <property type="entry name" value="Dockerin_1"/>
    <property type="match status" value="1"/>
</dbReference>
<dbReference type="PROSITE" id="PS51318">
    <property type="entry name" value="TAT"/>
    <property type="match status" value="1"/>
</dbReference>
<evidence type="ECO:0000313" key="16">
    <source>
        <dbReference type="Proteomes" id="UP001604282"/>
    </source>
</evidence>
<dbReference type="SUPFAM" id="SSF52743">
    <property type="entry name" value="Subtilisin-like"/>
    <property type="match status" value="1"/>
</dbReference>
<evidence type="ECO:0000259" key="14">
    <source>
        <dbReference type="Pfam" id="PF05922"/>
    </source>
</evidence>